<feature type="non-terminal residue" evidence="1">
    <location>
        <position position="1"/>
    </location>
</feature>
<dbReference type="EMBL" id="KL225673">
    <property type="protein sequence ID" value="KFM01481.1"/>
    <property type="molecule type" value="Genomic_DNA"/>
</dbReference>
<keyword evidence="2" id="KW-1185">Reference proteome</keyword>
<organism evidence="1 2">
    <name type="scientific">Aptenodytes forsteri</name>
    <name type="common">Emperor penguin</name>
    <dbReference type="NCBI Taxonomy" id="9233"/>
    <lineage>
        <taxon>Eukaryota</taxon>
        <taxon>Metazoa</taxon>
        <taxon>Chordata</taxon>
        <taxon>Craniata</taxon>
        <taxon>Vertebrata</taxon>
        <taxon>Euteleostomi</taxon>
        <taxon>Archelosauria</taxon>
        <taxon>Archosauria</taxon>
        <taxon>Dinosauria</taxon>
        <taxon>Saurischia</taxon>
        <taxon>Theropoda</taxon>
        <taxon>Coelurosauria</taxon>
        <taxon>Aves</taxon>
        <taxon>Neognathae</taxon>
        <taxon>Neoaves</taxon>
        <taxon>Aequornithes</taxon>
        <taxon>Sphenisciformes</taxon>
        <taxon>Spheniscidae</taxon>
        <taxon>Aptenodytes</taxon>
    </lineage>
</organism>
<reference evidence="1 2" key="1">
    <citation type="submission" date="2014-04" db="EMBL/GenBank/DDBJ databases">
        <title>Genome evolution of avian class.</title>
        <authorList>
            <person name="Zhang G."/>
            <person name="Li C."/>
        </authorList>
    </citation>
    <scope>NUCLEOTIDE SEQUENCE [LARGE SCALE GENOMIC DNA]</scope>
    <source>
        <strain evidence="1">BGI_AS27</strain>
    </source>
</reference>
<sequence length="47" mass="5486">FTASMSRDPLSLFSLIAQLAFHGPLWQLQPFWKAEFIPPLLFQPRIE</sequence>
<evidence type="ECO:0000313" key="1">
    <source>
        <dbReference type="EMBL" id="KFM01481.1"/>
    </source>
</evidence>
<gene>
    <name evidence="1" type="ORF">AS27_01881</name>
</gene>
<evidence type="ECO:0000313" key="2">
    <source>
        <dbReference type="Proteomes" id="UP000053286"/>
    </source>
</evidence>
<proteinExistence type="predicted"/>
<protein>
    <submittedName>
        <fullName evidence="1">Uncharacterized protein</fullName>
    </submittedName>
</protein>
<feature type="non-terminal residue" evidence="1">
    <location>
        <position position="47"/>
    </location>
</feature>
<accession>A0A087QJS7</accession>
<name>A0A087QJS7_APTFO</name>
<dbReference type="AlphaFoldDB" id="A0A087QJS7"/>
<dbReference type="Proteomes" id="UP000053286">
    <property type="component" value="Unassembled WGS sequence"/>
</dbReference>